<dbReference type="InterPro" id="IPR012341">
    <property type="entry name" value="6hp_glycosidase-like_sf"/>
</dbReference>
<evidence type="ECO:0000313" key="4">
    <source>
        <dbReference type="Proteomes" id="UP001455088"/>
    </source>
</evidence>
<dbReference type="InterPro" id="IPR011009">
    <property type="entry name" value="Kinase-like_dom_sf"/>
</dbReference>
<dbReference type="Pfam" id="PF25816">
    <property type="entry name" value="RamC_N"/>
    <property type="match status" value="1"/>
</dbReference>
<evidence type="ECO:0000313" key="3">
    <source>
        <dbReference type="EMBL" id="MEL3953965.1"/>
    </source>
</evidence>
<keyword evidence="4" id="KW-1185">Reference proteome</keyword>
<evidence type="ECO:0000256" key="1">
    <source>
        <dbReference type="SAM" id="MobiDB-lite"/>
    </source>
</evidence>
<sequence>MASENLTLRELRHVDKITFINSDDRFYEPDYDHYTPGDELAAIVRPLLAAHGRGWEIRRKNVWSHVTPGGDAQVRSLPIQGWKIHLSAIEGNCRAMLADAAALLLEQDVQFKFANDCRTMRMMTSKRWPRGGSGKFITVYPHTEGEFIQVIEALYQALGARTGSYILSDRRYKDSRCLYYRYGGIIQVSHLDIMGKRIPMLVGPSGEHMPDRRNPYFESPPWAQDPFPSDEDETDDRSLNGGRYLVESALGFSNTGGVYLSVERATGRQVVIKEARPHVELYENGGDATTRLKREMENLSILSSLGIAPAVLDMFWDWENLYMVEEYVDAHDMRQVMLQFSPLMKVRPTLADSDAFYAMYRDIFVNLVRAVDLAHGAGMVIGDLSPPNILVAKDSLAVRLIDLEAAFRPELGESEDIHTPGFRSKLKSRARISSYEDDNYAVAAIMMYAMFPIVAMAYIRDDLFDTVLPEIVWDIGWEDTPVMGVIRDLARGKVSLKEAEERLLQPVSIRQPYASRAGKRLPADSVLKRLAAFIQVNYRLDPNHTLFPCDPFALATNGSSLGFGSSGVIYALIRAGVEVPQAAWDRHLAEVSSLNSQNAAPGFLTGLAGIGWAHLAMGEAATGLSFVDQANRSAQKITHPSLYYGMAGLGLADLAAYVVSGHHRYLDLALELAAQLESSALRSNDGLYWEDDGVVRIGFGYGQSGIALFFLRLSQAAGDQRWRTLGKAALCYDLAHGHELEAGVTTFAAAPAGITTYEHYIEQGTAGIVKVAIRYGLWETVDKLVLDLHRKYAGFAGLMYGLAGLIDTLVDAHVYSGNPKYLEMAQRAYQGLTDLYVFGDDDMAAVPGENLFRISCDYATGMAGVIRAIQRLSAPDGDDFCLDVMDGPLLKRIGAHAVQASA</sequence>
<evidence type="ECO:0000259" key="2">
    <source>
        <dbReference type="PROSITE" id="PS50011"/>
    </source>
</evidence>
<dbReference type="Proteomes" id="UP001455088">
    <property type="component" value="Unassembled WGS sequence"/>
</dbReference>
<dbReference type="InterPro" id="IPR053524">
    <property type="entry name" value="Aerial_hyphae_peptide-synth"/>
</dbReference>
<dbReference type="InterPro" id="IPR007822">
    <property type="entry name" value="LANC-like"/>
</dbReference>
<dbReference type="CDD" id="cd04791">
    <property type="entry name" value="LanC_SerThrkinase"/>
    <property type="match status" value="1"/>
</dbReference>
<name>A0ABU9JMC8_9GAMM</name>
<dbReference type="RefSeq" id="WP_102788641.1">
    <property type="nucleotide sequence ID" value="NZ_JBBYHY010000005.1"/>
</dbReference>
<dbReference type="InterPro" id="IPR057929">
    <property type="entry name" value="RamC_N"/>
</dbReference>
<accession>A0ABU9JMC8</accession>
<dbReference type="EMBL" id="JBBYHY010000005">
    <property type="protein sequence ID" value="MEL3953965.1"/>
    <property type="molecule type" value="Genomic_DNA"/>
</dbReference>
<dbReference type="Pfam" id="PF05147">
    <property type="entry name" value="LANC_like"/>
    <property type="match status" value="1"/>
</dbReference>
<proteinExistence type="predicted"/>
<dbReference type="NCBIfam" id="NF038151">
    <property type="entry name" value="lanthi_synth_III"/>
    <property type="match status" value="1"/>
</dbReference>
<dbReference type="PROSITE" id="PS50011">
    <property type="entry name" value="PROTEIN_KINASE_DOM"/>
    <property type="match status" value="1"/>
</dbReference>
<gene>
    <name evidence="3" type="primary">lanKC</name>
    <name evidence="3" type="ORF">AAE039_10360</name>
</gene>
<comment type="caution">
    <text evidence="3">The sequence shown here is derived from an EMBL/GenBank/DDBJ whole genome shotgun (WGS) entry which is preliminary data.</text>
</comment>
<dbReference type="SMART" id="SM01260">
    <property type="entry name" value="LANC_like"/>
    <property type="match status" value="1"/>
</dbReference>
<dbReference type="Pfam" id="PF00069">
    <property type="entry name" value="Pkinase"/>
    <property type="match status" value="1"/>
</dbReference>
<protein>
    <submittedName>
        <fullName evidence="3">Class III lanthionine synthetase LanKC</fullName>
    </submittedName>
</protein>
<feature type="domain" description="Protein kinase" evidence="2">
    <location>
        <begin position="244"/>
        <end position="514"/>
    </location>
</feature>
<dbReference type="InterPro" id="IPR000719">
    <property type="entry name" value="Prot_kinase_dom"/>
</dbReference>
<reference evidence="3 4" key="1">
    <citation type="submission" date="2024-04" db="EMBL/GenBank/DDBJ databases">
        <title>Bacterial endophytes with biocontrol capabilities against important plant pathogens.</title>
        <authorList>
            <person name="Alayande K.A."/>
        </authorList>
    </citation>
    <scope>NUCLEOTIDE SEQUENCE [LARGE SCALE GENOMIC DNA]</scope>
    <source>
        <strain evidence="3 4">KV22</strain>
    </source>
</reference>
<organism evidence="3 4">
    <name type="scientific">Stenotrophomonas bentonitica</name>
    <dbReference type="NCBI Taxonomy" id="1450134"/>
    <lineage>
        <taxon>Bacteria</taxon>
        <taxon>Pseudomonadati</taxon>
        <taxon>Pseudomonadota</taxon>
        <taxon>Gammaproteobacteria</taxon>
        <taxon>Lysobacterales</taxon>
        <taxon>Lysobacteraceae</taxon>
        <taxon>Stenotrophomonas</taxon>
    </lineage>
</organism>
<dbReference type="InterPro" id="IPR058053">
    <property type="entry name" value="RamC_C"/>
</dbReference>
<dbReference type="Gene3D" id="1.50.10.10">
    <property type="match status" value="1"/>
</dbReference>
<feature type="region of interest" description="Disordered" evidence="1">
    <location>
        <begin position="209"/>
        <end position="238"/>
    </location>
</feature>
<dbReference type="SUPFAM" id="SSF56112">
    <property type="entry name" value="Protein kinase-like (PK-like)"/>
    <property type="match status" value="1"/>
</dbReference>
<dbReference type="SMART" id="SM00220">
    <property type="entry name" value="S_TKc"/>
    <property type="match status" value="1"/>
</dbReference>
<dbReference type="Gene3D" id="1.10.510.10">
    <property type="entry name" value="Transferase(Phosphotransferase) domain 1"/>
    <property type="match status" value="1"/>
</dbReference>
<dbReference type="SUPFAM" id="SSF158745">
    <property type="entry name" value="LanC-like"/>
    <property type="match status" value="1"/>
</dbReference>